<dbReference type="InterPro" id="IPR036086">
    <property type="entry name" value="ParB/Sulfiredoxin_sf"/>
</dbReference>
<dbReference type="AlphaFoldDB" id="A0A412NGD5"/>
<evidence type="ECO:0000313" key="3">
    <source>
        <dbReference type="Proteomes" id="UP000283834"/>
    </source>
</evidence>
<dbReference type="EMBL" id="QRWQ01000008">
    <property type="protein sequence ID" value="RGT38407.1"/>
    <property type="molecule type" value="Genomic_DNA"/>
</dbReference>
<protein>
    <recommendedName>
        <fullName evidence="1">ParB-like N-terminal domain-containing protein</fullName>
    </recommendedName>
</protein>
<evidence type="ECO:0000313" key="2">
    <source>
        <dbReference type="EMBL" id="RGT38407.1"/>
    </source>
</evidence>
<dbReference type="Gene3D" id="3.90.1530.10">
    <property type="entry name" value="Conserved hypothetical protein from pyrococcus furiosus pfu- 392566-001, ParB domain"/>
    <property type="match status" value="1"/>
</dbReference>
<proteinExistence type="predicted"/>
<accession>A0A412NGD5</accession>
<dbReference type="InterPro" id="IPR003115">
    <property type="entry name" value="ParB_N"/>
</dbReference>
<organism evidence="2 3">
    <name type="scientific">Mediterraneibacter gnavus</name>
    <name type="common">Ruminococcus gnavus</name>
    <dbReference type="NCBI Taxonomy" id="33038"/>
    <lineage>
        <taxon>Bacteria</taxon>
        <taxon>Bacillati</taxon>
        <taxon>Bacillota</taxon>
        <taxon>Clostridia</taxon>
        <taxon>Lachnospirales</taxon>
        <taxon>Lachnospiraceae</taxon>
        <taxon>Mediterraneibacter</taxon>
    </lineage>
</organism>
<dbReference type="RefSeq" id="WP_118046932.1">
    <property type="nucleotide sequence ID" value="NZ_QRWQ01000008.1"/>
</dbReference>
<sequence length="196" mass="22525">MNIRTLKATELRAAAYNPRKDLQPEDAEYQKLRRSIEEFGYVEPIIWNERTGTVVGGHQRLKVLLEQGAEEIECVVVDLEEKDEKILNVLLNKVKGRWDIGKLTDLLQELEETGDLELTGYEDWELQGLLMQYDHIKDLMEEDFSDYGDDKERSTFVMTFSLPAGARETVENYVKNTANAKEELATAIINKVKEGL</sequence>
<gene>
    <name evidence="2" type="ORF">DWX36_09750</name>
</gene>
<dbReference type="SUPFAM" id="SSF110849">
    <property type="entry name" value="ParB/Sulfiredoxin"/>
    <property type="match status" value="1"/>
</dbReference>
<evidence type="ECO:0000259" key="1">
    <source>
        <dbReference type="SMART" id="SM00470"/>
    </source>
</evidence>
<comment type="caution">
    <text evidence="2">The sequence shown here is derived from an EMBL/GenBank/DDBJ whole genome shotgun (WGS) entry which is preliminary data.</text>
</comment>
<reference evidence="2 3" key="1">
    <citation type="submission" date="2018-08" db="EMBL/GenBank/DDBJ databases">
        <title>A genome reference for cultivated species of the human gut microbiota.</title>
        <authorList>
            <person name="Zou Y."/>
            <person name="Xue W."/>
            <person name="Luo G."/>
        </authorList>
    </citation>
    <scope>NUCLEOTIDE SEQUENCE [LARGE SCALE GENOMIC DNA]</scope>
    <source>
        <strain evidence="2 3">AF19-16AC</strain>
    </source>
</reference>
<name>A0A412NGD5_MEDGN</name>
<dbReference type="Pfam" id="PF02195">
    <property type="entry name" value="ParB_N"/>
    <property type="match status" value="1"/>
</dbReference>
<dbReference type="Proteomes" id="UP000283834">
    <property type="component" value="Unassembled WGS sequence"/>
</dbReference>
<feature type="domain" description="ParB-like N-terminal" evidence="1">
    <location>
        <begin position="4"/>
        <end position="93"/>
    </location>
</feature>
<dbReference type="SMART" id="SM00470">
    <property type="entry name" value="ParB"/>
    <property type="match status" value="1"/>
</dbReference>
<dbReference type="CDD" id="cd16401">
    <property type="entry name" value="ParB_N_like_MT"/>
    <property type="match status" value="1"/>
</dbReference>